<sequence length="53" mass="5749">MQIALHLLARNHAEAVIAQTRRDGGLAGVNAVIDTNLCRVHLPQQADMGDLIF</sequence>
<dbReference type="EMBL" id="AXOM01000014">
    <property type="protein sequence ID" value="ESS59498.1"/>
    <property type="molecule type" value="Genomic_DNA"/>
</dbReference>
<gene>
    <name evidence="1" type="ORF">EDP2_3964</name>
</gene>
<comment type="caution">
    <text evidence="1">The sequence shown here is derived from an EMBL/GenBank/DDBJ whole genome shotgun (WGS) entry which is preliminary data.</text>
</comment>
<dbReference type="Proteomes" id="UP000017834">
    <property type="component" value="Unassembled WGS sequence"/>
</dbReference>
<accession>A0ABP2ZS21</accession>
<name>A0ABP2ZS21_ENTCL</name>
<proteinExistence type="predicted"/>
<evidence type="ECO:0000313" key="1">
    <source>
        <dbReference type="EMBL" id="ESS59498.1"/>
    </source>
</evidence>
<reference evidence="1 2" key="1">
    <citation type="journal article" date="2014" name="Genome Announc.">
        <title>Draft Genome Sequence of Enterobacter cloacae Strain S611.</title>
        <authorList>
            <person name="Wang D."/>
            <person name="Han C.S."/>
            <person name="Dichosa A.E."/>
            <person name="Gleasner C.D."/>
            <person name="Johnson S.L."/>
            <person name="Daligault H.E."/>
            <person name="Davenport K.W."/>
            <person name="Li P.E."/>
            <person name="Pierson E.A."/>
            <person name="Pierson L.S.III."/>
        </authorList>
    </citation>
    <scope>NUCLEOTIDE SEQUENCE [LARGE SCALE GENOMIC DNA]</scope>
    <source>
        <strain evidence="1 2">S611</strain>
    </source>
</reference>
<keyword evidence="2" id="KW-1185">Reference proteome</keyword>
<evidence type="ECO:0000313" key="2">
    <source>
        <dbReference type="Proteomes" id="UP000017834"/>
    </source>
</evidence>
<protein>
    <submittedName>
        <fullName evidence="1">Uncharacterized protein</fullName>
    </submittedName>
</protein>
<organism evidence="1 2">
    <name type="scientific">Enterobacter cloacae S611</name>
    <dbReference type="NCBI Taxonomy" id="1399146"/>
    <lineage>
        <taxon>Bacteria</taxon>
        <taxon>Pseudomonadati</taxon>
        <taxon>Pseudomonadota</taxon>
        <taxon>Gammaproteobacteria</taxon>
        <taxon>Enterobacterales</taxon>
        <taxon>Enterobacteriaceae</taxon>
        <taxon>Enterobacter</taxon>
        <taxon>Enterobacter cloacae complex</taxon>
    </lineage>
</organism>